<dbReference type="InterPro" id="IPR046523">
    <property type="entry name" value="UTP20_dom"/>
</dbReference>
<dbReference type="EMBL" id="CAXLJL010000056">
    <property type="protein sequence ID" value="CAL5129918.1"/>
    <property type="molecule type" value="Genomic_DNA"/>
</dbReference>
<dbReference type="InterPro" id="IPR052575">
    <property type="entry name" value="SSU_processome_comp_20"/>
</dbReference>
<feature type="region of interest" description="Disordered" evidence="1">
    <location>
        <begin position="2548"/>
        <end position="2598"/>
    </location>
</feature>
<evidence type="ECO:0000313" key="4">
    <source>
        <dbReference type="EMBL" id="CAL5129918.1"/>
    </source>
</evidence>
<dbReference type="GO" id="GO:0032040">
    <property type="term" value="C:small-subunit processome"/>
    <property type="evidence" value="ECO:0007669"/>
    <property type="project" value="TreeGrafter"/>
</dbReference>
<feature type="compositionally biased region" description="Acidic residues" evidence="1">
    <location>
        <begin position="2578"/>
        <end position="2588"/>
    </location>
</feature>
<feature type="region of interest" description="Disordered" evidence="1">
    <location>
        <begin position="1640"/>
        <end position="1663"/>
    </location>
</feature>
<dbReference type="Proteomes" id="UP001497525">
    <property type="component" value="Unassembled WGS sequence"/>
</dbReference>
<feature type="domain" description="U3 small nucleolar RNA-associated protein 20" evidence="3">
    <location>
        <begin position="1719"/>
        <end position="1864"/>
    </location>
</feature>
<dbReference type="PANTHER" id="PTHR17695:SF11">
    <property type="entry name" value="SMALL SUBUNIT PROCESSOME COMPONENT 20 HOMOLOG"/>
    <property type="match status" value="1"/>
</dbReference>
<evidence type="ECO:0000313" key="5">
    <source>
        <dbReference type="Proteomes" id="UP001497525"/>
    </source>
</evidence>
<comment type="caution">
    <text evidence="4">The sequence shown here is derived from an EMBL/GenBank/DDBJ whole genome shotgun (WGS) entry which is preliminary data.</text>
</comment>
<dbReference type="InterPro" id="IPR011430">
    <property type="entry name" value="UTP20_N"/>
</dbReference>
<feature type="compositionally biased region" description="Basic and acidic residues" evidence="1">
    <location>
        <begin position="3098"/>
        <end position="3109"/>
    </location>
</feature>
<evidence type="ECO:0000259" key="2">
    <source>
        <dbReference type="Pfam" id="PF07539"/>
    </source>
</evidence>
<feature type="compositionally biased region" description="Polar residues" evidence="1">
    <location>
        <begin position="3075"/>
        <end position="3088"/>
    </location>
</feature>
<dbReference type="Pfam" id="PF20416">
    <property type="entry name" value="UTP20"/>
    <property type="match status" value="1"/>
</dbReference>
<dbReference type="InterPro" id="IPR016024">
    <property type="entry name" value="ARM-type_fold"/>
</dbReference>
<reference evidence="4" key="1">
    <citation type="submission" date="2024-06" db="EMBL/GenBank/DDBJ databases">
        <authorList>
            <person name="Liu X."/>
            <person name="Lenzi L."/>
            <person name="Haldenby T S."/>
            <person name="Uol C."/>
        </authorList>
    </citation>
    <scope>NUCLEOTIDE SEQUENCE</scope>
</reference>
<accession>A0AAV2T0M0</accession>
<feature type="region of interest" description="Disordered" evidence="1">
    <location>
        <begin position="3075"/>
        <end position="3115"/>
    </location>
</feature>
<evidence type="ECO:0000256" key="1">
    <source>
        <dbReference type="SAM" id="MobiDB-lite"/>
    </source>
</evidence>
<proteinExistence type="predicted"/>
<dbReference type="Pfam" id="PF07539">
    <property type="entry name" value="UTP20_N"/>
    <property type="match status" value="1"/>
</dbReference>
<dbReference type="PANTHER" id="PTHR17695">
    <property type="entry name" value="SMALL SUBUNIT PROCESSOME COMPONENT 20 HOMOLOG"/>
    <property type="match status" value="1"/>
</dbReference>
<feature type="region of interest" description="Disordered" evidence="1">
    <location>
        <begin position="574"/>
        <end position="597"/>
    </location>
</feature>
<dbReference type="GO" id="GO:0030686">
    <property type="term" value="C:90S preribosome"/>
    <property type="evidence" value="ECO:0007669"/>
    <property type="project" value="TreeGrafter"/>
</dbReference>
<organism evidence="4 5">
    <name type="scientific">Calicophoron daubneyi</name>
    <name type="common">Rumen fluke</name>
    <name type="synonym">Paramphistomum daubneyi</name>
    <dbReference type="NCBI Taxonomy" id="300641"/>
    <lineage>
        <taxon>Eukaryota</taxon>
        <taxon>Metazoa</taxon>
        <taxon>Spiralia</taxon>
        <taxon>Lophotrochozoa</taxon>
        <taxon>Platyhelminthes</taxon>
        <taxon>Trematoda</taxon>
        <taxon>Digenea</taxon>
        <taxon>Plagiorchiida</taxon>
        <taxon>Pronocephalata</taxon>
        <taxon>Paramphistomoidea</taxon>
        <taxon>Paramphistomidae</taxon>
        <taxon>Calicophoron</taxon>
    </lineage>
</organism>
<feature type="compositionally biased region" description="Polar residues" evidence="1">
    <location>
        <begin position="1640"/>
        <end position="1649"/>
    </location>
</feature>
<feature type="compositionally biased region" description="Basic and acidic residues" evidence="1">
    <location>
        <begin position="2589"/>
        <end position="2598"/>
    </location>
</feature>
<evidence type="ECO:0000259" key="3">
    <source>
        <dbReference type="Pfam" id="PF20416"/>
    </source>
</evidence>
<feature type="region of interest" description="Disordered" evidence="1">
    <location>
        <begin position="1944"/>
        <end position="1963"/>
    </location>
</feature>
<gene>
    <name evidence="4" type="ORF">CDAUBV1_LOCUS1374</name>
</gene>
<dbReference type="SUPFAM" id="SSF48371">
    <property type="entry name" value="ARM repeat"/>
    <property type="match status" value="3"/>
</dbReference>
<sequence length="3115" mass="345850">MLSHVLKVFPGKTKLISYLLGEVLRGFNGSLHTSAYEILPLLFSIISGSNVADCSEWIPQCNGDDGRDTLLGALKLTLPYLIADYLNIDQIAHILKLLGEHFVNIKNSVHSGFQNLVAVFGSILQSLRHDILSQIEEDIGQVFCVSLPIEPSSQLLTLFGDFIRNDLHRYNPFSLIRSILLSDTYPEDMRLTFILELSRWDFFDRDILPNLNAFLSRKIQMAINEQKDPLMSSSLLVFLTRLSIARLPSADPSNVYFNEESGSLKLSTVSHRVYVDLSAALAAQDYGAKNSKGVSEPSFYQWVLSPLERFLSVCEGNLGDASPGWIGALFLRYVRPLPMDRVSSLLHEATLSILRCWGPESQPGFQQLMYLLAVVETRADLFPQSGRSDSSSAIPFDEIPVGEFIRFASSSYLTDPDSSCIALRIVDVVCCSRSLCQVTLIPADDVSEWSREILPCLKAASHQVRWHALRILAILHGSLDAVVGNSYLPDQSNFSVLPVLSQCLTAENQRLEPRTVRQFLIPIVHLHAHRPGIRNHGLSAEIVLHHLLGLLHIQMTSVWPPIQEAVASFAEPLPQITSSPDGRHRPSSNELPPCSVSTGACKPSEEWKHFTRRLYWSVIEKALQEVGHNVMDSGRHEPMIVEDSARQNYIPYVSALPNVLDLLTDLYCHEPNAKQLPIRTACKRNIDWISYRLSLWRCLRPGSAGRKTRFLTPLFLQTLRDEMQTRITKVSEELLLVMLDLYSKFSNIKSIYQEQQFRSAIYELLTNRRPAIQKAAFQCLVAYKDPALNNYREHIERIIDPQTFRDEIRTFKLDSSLASAEHRTHLAPVFLRILYGRLQLSKSLFAPAIFTNLASCSKDELAQFLELLLYPLLEERTEISSQVMITQLNSEGLVAFIDQLRKRVEDSCLGKGVVCWPKLQALSKVLNHILDYMAHRLGTAKVDLLAESSGSAAAGSSEDFGHSDVLLRLALSLTAMTQTVGEIKSRELSLDSNLHLPLVAQVKKIRSTAVRILGHLFSSDFLISHHFWENSERLEAVQNVCIHPFTVKQLLTTSLVSTNHLILSLAPYWSKSAVLAKTLLSGPGLCAMMSLLVSSKLTAPVIQRLIEIVHNLIFSDAQAVGRKLIRPYQDKLIGYLRSRLKELSLRKRVQLFTYTKSMNESIRLQREFKILGYLAGPGDESSTSVVTTMLSAAEADTLLQGLLALLSKSSVRVVKRSSVASRQLVNSDASAVARELQITTTEAIEAELVRAVTQLVQITDNIDLHLTKILRLFARIDSRVCRVLLCRTVGACTMRLPSFPPDLLQITTEVEGGKGNKQLTTYVKENVNFVSNLCEDALSGLNSWEESRLDQPNIEQRERTFELLSELCALLRLADPPAQAVYLHLGGVSCALHTMVHADLQLRDAALDYCLSVASAIEAGICASVSTASAFYKILIVNCLWSELLRLLRPSQVHGSKRIHLLRLLNGLVHVFHQQSRFAPLALLCDSSSSNNDFFTSLQSGTATRQGQALRRLALFLQNPLTIVSKRQISAVKEILKLRDSDFVIPERELRDLFMPLLDFYLDAHLQSNLEDSALFLEQKRLLEHCLNALGALAARLSWPAYRKLLESGFNKLSQCSNSTLAARIMIILVDAFQSPNWLENSSSTSNSDAPEANKESDSDEEMNKISFNKTKEQPELVVKDDHQQAVLSYMLTVIKRLQVYIAKPHKKSTGDLGNKRNISTFNISLVVCLVMLLRRLPPGYLESRLPHLVLRVIDVLRPSPTLSPRTRAEAIKSLTRIAHLLGPGKALTSLVTLVNQQLCRGYAAKQIRLYTLHRILGEIESAVKAGEIIMKAGQLDSVGRMLTFLYLDELVGTLAEEMDSRRAAGQPISSVYANRSIAGEESISARSLSGSADVDLPEADGLKAPEGLTRLCRLLSPSGLDRLFEDIQNAVSAAAAGHSFSNSSVEKLDGTNEQRPTAVSADQPIGCGTRFRGRALARLEITLSRLPTRNGIFSANQKCFQSPENLLHLASNLINKNISAVLLTDCKKKSDPLPVAQEPPNHGWIRSCSKRLEPKWNYLEIEGEPTLEKTQLSSQSNLTQAHLLVSCGLNILVGVLRYRWLELDKPEHMKLLGTCIPSLLDCMQSKYVRVLGAALRGLNLLLVIANSKLSSGLIPGFAGYLHTAGERLFQLLATHPALLSTKTASTDVYAQQFTSNLYKALASLVRHQFAYPLSRIQLLTLLNAVDIELTRDAATAPSLSLLQAILQRRLRDPSLQTDEKDFLSFTGDPEVRADLEEIQGLVVSKLTDRDQQPTSGAGGGRRLLDLVDRLQHLAITSTSEHLRAEARCCLVTFLLNYPHKAKFVQSFIAFCLRQLEYVNPAGRLSAVSLLSGLIADLPITRLTVSHLDEAILVSVGAAIERESVRSLRVGMLALVRLLFSRLPSCKAESYFHEYLLAFITAPSATRCSARLLGLQLVSAVLDSQPCLTVVKCRPVLLGLLGTEIIPTAALQLNQLILTNPKIRLASGLTGLFQSDAPCPAEELAAAQAAVDDAVWVGNLSCDTAGDASNLRKDKESDEDSSTVDEDQNLSQSNDNQSESDDVEDESDDTVREQVSFEHAEQEARLACESFVTSNTTDRQRVCKSAVENHYFLVCCILEHSLRLVHRLINHIPSEGSMIDTNLKDSFIASTTMVPVWAAIAGFPQPSSASTDESVIITKGDETIRRKKRYKALFALSTKGQPSSNDHAHRSLLCAGHHCIREWSTRCLAELLRVEARANHTSLSGSNVPTCESKGIKIKSAFLGQFRKMKKSVLIPLLEGLVSDSLFQLECDAKEPVSTEWSDALIFNLVSLAQLLHLTCGRKSVLRLFRAANRIALDELNNRPHCYLQRTLAIKLTTSLLLHLPHPDPTDLSKAIKAPPATEEEPKRPLAYVTYLRRASRLLAREFRQRERLVFLAASAVRFSQDDTDAASARARLSGIKLTKEQSARARARRKRDQARLRRALMSGTIRPERAQALVARTVAGQAQTGPDQLVNMIEATEAALTESVGGGDRELIRRICSEAAAGARARRQVRDENKATRAALGVAWTPLSDQSAIEKQVDTSHSAATPPVKRKRTQDPDRNSQPREKKSRRE</sequence>
<name>A0AAV2T0M0_CALDB</name>
<protein>
    <submittedName>
        <fullName evidence="4">Uncharacterized protein</fullName>
    </submittedName>
</protein>
<feature type="domain" description="U3 small nucleolar RNA-associated protein 20 N-terminal" evidence="2">
    <location>
        <begin position="730"/>
        <end position="1411"/>
    </location>
</feature>
<feature type="compositionally biased region" description="Acidic residues" evidence="1">
    <location>
        <begin position="2557"/>
        <end position="2568"/>
    </location>
</feature>